<evidence type="ECO:0000313" key="9">
    <source>
        <dbReference type="EMBL" id="BES82243.1"/>
    </source>
</evidence>
<dbReference type="InterPro" id="IPR000649">
    <property type="entry name" value="IF-2B-related"/>
</dbReference>
<evidence type="ECO:0000256" key="4">
    <source>
        <dbReference type="ARBA" id="ARBA00022917"/>
    </source>
</evidence>
<dbReference type="RefSeq" id="WP_338249376.1">
    <property type="nucleotide sequence ID" value="NZ_AP028907.1"/>
</dbReference>
<accession>A0ABN6ZVW7</accession>
<evidence type="ECO:0000313" key="10">
    <source>
        <dbReference type="Proteomes" id="UP001341135"/>
    </source>
</evidence>
<reference evidence="9 10" key="1">
    <citation type="submission" date="2023-09" db="EMBL/GenBank/DDBJ databases">
        <title>Pyrofollis japonicus gen. nov. sp. nov., a novel member of the family Pyrodictiaceae isolated from the Iheya North hydrothermal field.</title>
        <authorList>
            <person name="Miyazaki U."/>
            <person name="Sanari M."/>
            <person name="Tame A."/>
            <person name="Kitajima M."/>
            <person name="Okamoto A."/>
            <person name="Sawayama S."/>
            <person name="Miyazaki J."/>
            <person name="Takai K."/>
            <person name="Nakagawa S."/>
        </authorList>
    </citation>
    <scope>NUCLEOTIDE SEQUENCE [LARGE SCALE GENOMIC DNA]</scope>
    <source>
        <strain evidence="9 10">AV2</strain>
    </source>
</reference>
<dbReference type="Proteomes" id="UP001341135">
    <property type="component" value="Chromosome"/>
</dbReference>
<dbReference type="InterPro" id="IPR051855">
    <property type="entry name" value="eIF2B_beta_subunit"/>
</dbReference>
<comment type="subcellular location">
    <subcellularLocation>
        <location evidence="1">Cytoplasm</location>
        <location evidence="1">Cytosol</location>
    </subcellularLocation>
</comment>
<evidence type="ECO:0000256" key="3">
    <source>
        <dbReference type="ARBA" id="ARBA00022540"/>
    </source>
</evidence>
<proteinExistence type="inferred from homology"/>
<dbReference type="Gene3D" id="3.40.50.10470">
    <property type="entry name" value="Translation initiation factor eif-2b, domain 2"/>
    <property type="match status" value="1"/>
</dbReference>
<comment type="subunit">
    <text evidence="7">Component of the translation initiation factor 2B (eIF2B) complex which is a heterodecamer of two sets of five different subunits: alpha, beta, gamma, delta and epsilon. Subunits alpha, beta and delta comprise a regulatory subcomplex and subunits epsilon and gamma comprise a catalytic subcomplex. Within the complex, the hexameric regulatory complex resides at the center, with the two heterodimeric catalytic subcomplexes bound on opposite sides.</text>
</comment>
<keyword evidence="10" id="KW-1185">Reference proteome</keyword>
<dbReference type="InterPro" id="IPR042529">
    <property type="entry name" value="IF_2B-like_C"/>
</dbReference>
<keyword evidence="2" id="KW-0963">Cytoplasm</keyword>
<name>A0ABN6ZVW7_9CREN</name>
<dbReference type="SUPFAM" id="SSF100950">
    <property type="entry name" value="NagB/RpiA/CoA transferase-like"/>
    <property type="match status" value="1"/>
</dbReference>
<dbReference type="EMBL" id="AP028907">
    <property type="protein sequence ID" value="BES82243.1"/>
    <property type="molecule type" value="Genomic_DNA"/>
</dbReference>
<evidence type="ECO:0000256" key="2">
    <source>
        <dbReference type="ARBA" id="ARBA00022490"/>
    </source>
</evidence>
<evidence type="ECO:0000256" key="1">
    <source>
        <dbReference type="ARBA" id="ARBA00004514"/>
    </source>
</evidence>
<comment type="similarity">
    <text evidence="8">Belongs to the eIF-2B alpha/beta/delta subunits family.</text>
</comment>
<dbReference type="PANTHER" id="PTHR45859:SF1">
    <property type="entry name" value="TRANSLATION INITIATION FACTOR EIF-2B SUBUNIT BETA"/>
    <property type="match status" value="1"/>
</dbReference>
<dbReference type="GO" id="GO:0016853">
    <property type="term" value="F:isomerase activity"/>
    <property type="evidence" value="ECO:0007669"/>
    <property type="project" value="UniProtKB-KW"/>
</dbReference>
<dbReference type="InterPro" id="IPR037171">
    <property type="entry name" value="NagB/RpiA_transferase-like"/>
</dbReference>
<evidence type="ECO:0000256" key="5">
    <source>
        <dbReference type="ARBA" id="ARBA00044122"/>
    </source>
</evidence>
<organism evidence="9 10">
    <name type="scientific">Pyrodictium abyssi</name>
    <dbReference type="NCBI Taxonomy" id="54256"/>
    <lineage>
        <taxon>Archaea</taxon>
        <taxon>Thermoproteota</taxon>
        <taxon>Thermoprotei</taxon>
        <taxon>Desulfurococcales</taxon>
        <taxon>Pyrodictiaceae</taxon>
        <taxon>Pyrodictium</taxon>
    </lineage>
</organism>
<keyword evidence="3" id="KW-0396">Initiation factor</keyword>
<protein>
    <recommendedName>
        <fullName evidence="5">Translation initiation factor eIF2B subunit beta</fullName>
    </recommendedName>
    <alternativeName>
        <fullName evidence="6">eIF2B GDP-GTP exchange factor subunit beta</fullName>
    </alternativeName>
</protein>
<keyword evidence="4" id="KW-0648">Protein biosynthesis</keyword>
<dbReference type="GeneID" id="89289819"/>
<evidence type="ECO:0000256" key="8">
    <source>
        <dbReference type="RuleBase" id="RU003814"/>
    </source>
</evidence>
<dbReference type="Pfam" id="PF01008">
    <property type="entry name" value="IF-2B"/>
    <property type="match status" value="1"/>
</dbReference>
<sequence>MAEEPREDRSEVLGLYRLGATESAEETLQRFSRLVSEARDVWGLLEALDFLEARIAARPFSAPLVNTARELLGMIAAGEYSGLAEVQERVRSYVGEVLARVVEETEAAAEIAARRLEDGDVVLTQSYSRSVVRALEKAVAMGKRIHVIVAESRPLLDGVETAKTLARMGLDVTMIVDSAMRFMARDATKALIGADAVTADGTVIARTGAGLLALAASEARVRLIVVAGTYKLYPETVYGMTIETPALGEEIVPEEHRGLGVEGYAPLFEPVPPHLIDALATERGLVAPEAVPLLIREKYGEWPPRLEPISELFARAREKLKQTLRSQA</sequence>
<gene>
    <name evidence="9" type="ORF">PABY_18100</name>
</gene>
<keyword evidence="9" id="KW-0413">Isomerase</keyword>
<evidence type="ECO:0000256" key="6">
    <source>
        <dbReference type="ARBA" id="ARBA00044228"/>
    </source>
</evidence>
<dbReference type="PANTHER" id="PTHR45859">
    <property type="entry name" value="TRANSLATION INITIATION FACTOR EIF-2B SUBUNIT BETA"/>
    <property type="match status" value="1"/>
</dbReference>
<evidence type="ECO:0000256" key="7">
    <source>
        <dbReference type="ARBA" id="ARBA00046432"/>
    </source>
</evidence>